<feature type="transmembrane region" description="Helical" evidence="10">
    <location>
        <begin position="64"/>
        <end position="87"/>
    </location>
</feature>
<feature type="transmembrane region" description="Helical" evidence="10">
    <location>
        <begin position="21"/>
        <end position="44"/>
    </location>
</feature>
<evidence type="ECO:0000259" key="11">
    <source>
        <dbReference type="Pfam" id="PF00664"/>
    </source>
</evidence>
<dbReference type="AlphaFoldDB" id="A0A663E1E4"/>
<dbReference type="Proteomes" id="UP000472275">
    <property type="component" value="Chromosome 3"/>
</dbReference>
<keyword evidence="5" id="KW-0677">Repeat</keyword>
<proteinExistence type="predicted"/>
<dbReference type="Pfam" id="PF00664">
    <property type="entry name" value="ABC_membrane"/>
    <property type="match status" value="1"/>
</dbReference>
<evidence type="ECO:0000313" key="13">
    <source>
        <dbReference type="Proteomes" id="UP000472275"/>
    </source>
</evidence>
<name>A0A663E1E4_AQUCH</name>
<sequence length="125" mass="14925">GNFELNMTPWSFQYSNWQDKLLMVLGTTMAILHRAGLPLTMIVFGDMTDRVFLFPSDSLPHQLIPFPIFLFPFRYAYYYPVSFWMLAAGWQIKRIRQEFFHAVMTQEIRWFDVNDVGEFNSRLLE</sequence>
<dbReference type="GO" id="GO:0005743">
    <property type="term" value="C:mitochondrial inner membrane"/>
    <property type="evidence" value="ECO:0007669"/>
    <property type="project" value="TreeGrafter"/>
</dbReference>
<dbReference type="InterPro" id="IPR011527">
    <property type="entry name" value="ABC1_TM_dom"/>
</dbReference>
<dbReference type="SUPFAM" id="SSF90123">
    <property type="entry name" value="ABC transporter transmembrane region"/>
    <property type="match status" value="1"/>
</dbReference>
<keyword evidence="9" id="KW-0325">Glycoprotein</keyword>
<dbReference type="PANTHER" id="PTHR43394:SF28">
    <property type="entry name" value="ATP-BINDING CASSETTE SUBFAMILY B MEMBER 1"/>
    <property type="match status" value="1"/>
</dbReference>
<keyword evidence="8 10" id="KW-0472">Membrane</keyword>
<evidence type="ECO:0000313" key="12">
    <source>
        <dbReference type="Ensembl" id="ENSACCP00020005851.1"/>
    </source>
</evidence>
<keyword evidence="3" id="KW-0597">Phosphoprotein</keyword>
<dbReference type="Gene3D" id="1.20.1560.10">
    <property type="entry name" value="ABC transporter type 1, transmembrane domain"/>
    <property type="match status" value="1"/>
</dbReference>
<keyword evidence="7 10" id="KW-1133">Transmembrane helix</keyword>
<dbReference type="InterPro" id="IPR036640">
    <property type="entry name" value="ABC1_TM_sf"/>
</dbReference>
<dbReference type="PANTHER" id="PTHR43394">
    <property type="entry name" value="ATP-DEPENDENT PERMEASE MDL1, MITOCHONDRIAL"/>
    <property type="match status" value="1"/>
</dbReference>
<evidence type="ECO:0000256" key="8">
    <source>
        <dbReference type="ARBA" id="ARBA00023136"/>
    </source>
</evidence>
<dbReference type="Ensembl" id="ENSACCT00020006098.1">
    <property type="protein sequence ID" value="ENSACCP00020005851.1"/>
    <property type="gene ID" value="ENSACCG00020004005.1"/>
</dbReference>
<reference evidence="12" key="1">
    <citation type="submission" date="2025-08" db="UniProtKB">
        <authorList>
            <consortium name="Ensembl"/>
        </authorList>
    </citation>
    <scope>IDENTIFICATION</scope>
</reference>
<dbReference type="InterPro" id="IPR039421">
    <property type="entry name" value="Type_1_exporter"/>
</dbReference>
<evidence type="ECO:0000256" key="6">
    <source>
        <dbReference type="ARBA" id="ARBA00022967"/>
    </source>
</evidence>
<evidence type="ECO:0000256" key="2">
    <source>
        <dbReference type="ARBA" id="ARBA00022448"/>
    </source>
</evidence>
<keyword evidence="4 10" id="KW-0812">Transmembrane</keyword>
<protein>
    <recommendedName>
        <fullName evidence="11">ABC transmembrane type-1 domain-containing protein</fullName>
    </recommendedName>
</protein>
<dbReference type="GO" id="GO:0090374">
    <property type="term" value="P:oligopeptide export from mitochondrion"/>
    <property type="evidence" value="ECO:0007669"/>
    <property type="project" value="TreeGrafter"/>
</dbReference>
<keyword evidence="6" id="KW-1278">Translocase</keyword>
<dbReference type="GO" id="GO:0015421">
    <property type="term" value="F:ABC-type oligopeptide transporter activity"/>
    <property type="evidence" value="ECO:0007669"/>
    <property type="project" value="TreeGrafter"/>
</dbReference>
<evidence type="ECO:0000256" key="3">
    <source>
        <dbReference type="ARBA" id="ARBA00022553"/>
    </source>
</evidence>
<feature type="domain" description="ABC transmembrane type-1" evidence="11">
    <location>
        <begin position="24"/>
        <end position="124"/>
    </location>
</feature>
<evidence type="ECO:0000256" key="9">
    <source>
        <dbReference type="ARBA" id="ARBA00023180"/>
    </source>
</evidence>
<evidence type="ECO:0000256" key="4">
    <source>
        <dbReference type="ARBA" id="ARBA00022692"/>
    </source>
</evidence>
<evidence type="ECO:0000256" key="1">
    <source>
        <dbReference type="ARBA" id="ARBA00004141"/>
    </source>
</evidence>
<evidence type="ECO:0000256" key="5">
    <source>
        <dbReference type="ARBA" id="ARBA00022737"/>
    </source>
</evidence>
<comment type="subcellular location">
    <subcellularLocation>
        <location evidence="1">Membrane</location>
        <topology evidence="1">Multi-pass membrane protein</topology>
    </subcellularLocation>
</comment>
<dbReference type="GO" id="GO:0005524">
    <property type="term" value="F:ATP binding"/>
    <property type="evidence" value="ECO:0007669"/>
    <property type="project" value="InterPro"/>
</dbReference>
<keyword evidence="13" id="KW-1185">Reference proteome</keyword>
<dbReference type="GeneTree" id="ENSGT00940000175433"/>
<keyword evidence="2" id="KW-0813">Transport</keyword>
<evidence type="ECO:0000256" key="10">
    <source>
        <dbReference type="SAM" id="Phobius"/>
    </source>
</evidence>
<dbReference type="InParanoid" id="A0A663E1E4"/>
<organism evidence="12 13">
    <name type="scientific">Aquila chrysaetos chrysaetos</name>
    <dbReference type="NCBI Taxonomy" id="223781"/>
    <lineage>
        <taxon>Eukaryota</taxon>
        <taxon>Metazoa</taxon>
        <taxon>Chordata</taxon>
        <taxon>Craniata</taxon>
        <taxon>Vertebrata</taxon>
        <taxon>Euteleostomi</taxon>
        <taxon>Archelosauria</taxon>
        <taxon>Archosauria</taxon>
        <taxon>Dinosauria</taxon>
        <taxon>Saurischia</taxon>
        <taxon>Theropoda</taxon>
        <taxon>Coelurosauria</taxon>
        <taxon>Aves</taxon>
        <taxon>Neognathae</taxon>
        <taxon>Neoaves</taxon>
        <taxon>Telluraves</taxon>
        <taxon>Accipitrimorphae</taxon>
        <taxon>Accipitriformes</taxon>
        <taxon>Accipitridae</taxon>
        <taxon>Accipitrinae</taxon>
        <taxon>Aquila</taxon>
    </lineage>
</organism>
<reference evidence="12" key="2">
    <citation type="submission" date="2025-09" db="UniProtKB">
        <authorList>
            <consortium name="Ensembl"/>
        </authorList>
    </citation>
    <scope>IDENTIFICATION</scope>
</reference>
<accession>A0A663E1E4</accession>
<evidence type="ECO:0000256" key="7">
    <source>
        <dbReference type="ARBA" id="ARBA00022989"/>
    </source>
</evidence>